<dbReference type="InterPro" id="IPR036771">
    <property type="entry name" value="ATPsynth_dsu/esu_N"/>
</dbReference>
<evidence type="ECO:0000256" key="7">
    <source>
        <dbReference type="ARBA" id="ARBA00023196"/>
    </source>
</evidence>
<keyword evidence="12" id="KW-0378">Hydrolase</keyword>
<dbReference type="Pfam" id="PF02823">
    <property type="entry name" value="ATP-synt_DE_N"/>
    <property type="match status" value="1"/>
</dbReference>
<evidence type="ECO:0000256" key="9">
    <source>
        <dbReference type="HAMAP-Rule" id="MF_00530"/>
    </source>
</evidence>
<dbReference type="Gene3D" id="2.60.15.10">
    <property type="entry name" value="F0F1 ATP synthase delta/epsilon subunit, N-terminal"/>
    <property type="match status" value="1"/>
</dbReference>
<dbReference type="GO" id="GO:0005524">
    <property type="term" value="F:ATP binding"/>
    <property type="evidence" value="ECO:0007669"/>
    <property type="project" value="UniProtKB-UniRule"/>
</dbReference>
<dbReference type="InParanoid" id="C1F3N5"/>
<evidence type="ECO:0000256" key="1">
    <source>
        <dbReference type="ARBA" id="ARBA00003543"/>
    </source>
</evidence>
<protein>
    <recommendedName>
        <fullName evidence="9">ATP synthase epsilon chain</fullName>
    </recommendedName>
    <alternativeName>
        <fullName evidence="9">ATP synthase F1 sector epsilon subunit</fullName>
    </alternativeName>
    <alternativeName>
        <fullName evidence="9">F-ATPase epsilon subunit</fullName>
    </alternativeName>
</protein>
<feature type="domain" description="ATP synthase F1 complex delta/epsilon subunit N-terminal" evidence="11">
    <location>
        <begin position="7"/>
        <end position="88"/>
    </location>
</feature>
<dbReference type="PANTHER" id="PTHR13822:SF10">
    <property type="entry name" value="ATP SYNTHASE EPSILON CHAIN, CHLOROPLASTIC"/>
    <property type="match status" value="1"/>
</dbReference>
<name>C1F3N5_ACIC5</name>
<reference evidence="12 13" key="1">
    <citation type="journal article" date="2009" name="Appl. Environ. Microbiol.">
        <title>Three genomes from the phylum Acidobacteria provide insight into the lifestyles of these microorganisms in soils.</title>
        <authorList>
            <person name="Ward N.L."/>
            <person name="Challacombe J.F."/>
            <person name="Janssen P.H."/>
            <person name="Henrissat B."/>
            <person name="Coutinho P.M."/>
            <person name="Wu M."/>
            <person name="Xie G."/>
            <person name="Haft D.H."/>
            <person name="Sait M."/>
            <person name="Badger J."/>
            <person name="Barabote R.D."/>
            <person name="Bradley B."/>
            <person name="Brettin T.S."/>
            <person name="Brinkac L.M."/>
            <person name="Bruce D."/>
            <person name="Creasy T."/>
            <person name="Daugherty S.C."/>
            <person name="Davidsen T.M."/>
            <person name="DeBoy R.T."/>
            <person name="Detter J.C."/>
            <person name="Dodson R.J."/>
            <person name="Durkin A.S."/>
            <person name="Ganapathy A."/>
            <person name="Gwinn-Giglio M."/>
            <person name="Han C.S."/>
            <person name="Khouri H."/>
            <person name="Kiss H."/>
            <person name="Kothari S.P."/>
            <person name="Madupu R."/>
            <person name="Nelson K.E."/>
            <person name="Nelson W.C."/>
            <person name="Paulsen I."/>
            <person name="Penn K."/>
            <person name="Ren Q."/>
            <person name="Rosovitz M.J."/>
            <person name="Selengut J.D."/>
            <person name="Shrivastava S."/>
            <person name="Sullivan S.A."/>
            <person name="Tapia R."/>
            <person name="Thompson L.S."/>
            <person name="Watkins K.L."/>
            <person name="Yang Q."/>
            <person name="Yu C."/>
            <person name="Zafar N."/>
            <person name="Zhou L."/>
            <person name="Kuske C.R."/>
        </authorList>
    </citation>
    <scope>NUCLEOTIDE SEQUENCE [LARGE SCALE GENOMIC DNA]</scope>
    <source>
        <strain evidence="13">ATCC 51196 / DSM 11244 / BCRC 80197 / JCM 7670 / NBRC 15755 / NCIMB 13165 / 161</strain>
    </source>
</reference>
<gene>
    <name evidence="9 12" type="primary">atpC</name>
    <name evidence="12" type="ordered locus">ACP_1027</name>
</gene>
<comment type="similarity">
    <text evidence="3 9 10">Belongs to the ATPase epsilon chain family.</text>
</comment>
<dbReference type="HOGENOM" id="CLU_084338_2_1_0"/>
<evidence type="ECO:0000256" key="4">
    <source>
        <dbReference type="ARBA" id="ARBA00022448"/>
    </source>
</evidence>
<dbReference type="InterPro" id="IPR001469">
    <property type="entry name" value="ATP_synth_F1_dsu/esu"/>
</dbReference>
<keyword evidence="9" id="KW-1003">Cell membrane</keyword>
<comment type="subunit">
    <text evidence="9 10">F-type ATPases have 2 components, CF(1) - the catalytic core - and CF(0) - the membrane proton channel. CF(1) has five subunits: alpha(3), beta(3), gamma(1), delta(1), epsilon(1). CF(0) has three main subunits: a, b and c.</text>
</comment>
<dbReference type="GO" id="GO:0045259">
    <property type="term" value="C:proton-transporting ATP synthase complex"/>
    <property type="evidence" value="ECO:0007669"/>
    <property type="project" value="UniProtKB-KW"/>
</dbReference>
<dbReference type="NCBIfam" id="TIGR01216">
    <property type="entry name" value="ATP_synt_epsi"/>
    <property type="match status" value="1"/>
</dbReference>
<keyword evidence="13" id="KW-1185">Reference proteome</keyword>
<dbReference type="PANTHER" id="PTHR13822">
    <property type="entry name" value="ATP SYNTHASE DELTA/EPSILON CHAIN"/>
    <property type="match status" value="1"/>
</dbReference>
<evidence type="ECO:0000313" key="13">
    <source>
        <dbReference type="Proteomes" id="UP000002207"/>
    </source>
</evidence>
<dbReference type="KEGG" id="aca:ACP_1027"/>
<keyword evidence="9" id="KW-0997">Cell inner membrane</keyword>
<evidence type="ECO:0000313" key="12">
    <source>
        <dbReference type="EMBL" id="ACO31815.1"/>
    </source>
</evidence>
<dbReference type="eggNOG" id="COG0355">
    <property type="taxonomic scope" value="Bacteria"/>
</dbReference>
<sequence>MAEKKQIQVRLVTPDRILLDVMADAVEVPSKAGYFEAIHGHAPVLAQLWPGEVKVHGATGEGAGQRFLVARGFAEVLPERVTILAEVATTPDKVNHTAAEGLKQHGEELWQQAGDDASKYDAALESIAEAEMLLGSHAQHE</sequence>
<proteinExistence type="inferred from homology"/>
<keyword evidence="8 9" id="KW-0066">ATP synthesis</keyword>
<dbReference type="FunCoup" id="C1F3N5">
    <property type="interactions" value="368"/>
</dbReference>
<dbReference type="GO" id="GO:0005886">
    <property type="term" value="C:plasma membrane"/>
    <property type="evidence" value="ECO:0007669"/>
    <property type="project" value="UniProtKB-SubCell"/>
</dbReference>
<evidence type="ECO:0000256" key="6">
    <source>
        <dbReference type="ARBA" id="ARBA00023136"/>
    </source>
</evidence>
<evidence type="ECO:0000256" key="8">
    <source>
        <dbReference type="ARBA" id="ARBA00023310"/>
    </source>
</evidence>
<comment type="subcellular location">
    <subcellularLocation>
        <location evidence="9">Cell inner membrane</location>
        <topology evidence="9">Peripheral membrane protein</topology>
    </subcellularLocation>
    <subcellularLocation>
        <location evidence="2">Endomembrane system</location>
        <topology evidence="2">Peripheral membrane protein</topology>
    </subcellularLocation>
</comment>
<dbReference type="OrthoDB" id="9804110at2"/>
<evidence type="ECO:0000256" key="2">
    <source>
        <dbReference type="ARBA" id="ARBA00004184"/>
    </source>
</evidence>
<dbReference type="InterPro" id="IPR020546">
    <property type="entry name" value="ATP_synth_F1_dsu/esu_N"/>
</dbReference>
<dbReference type="EMBL" id="CP001472">
    <property type="protein sequence ID" value="ACO31815.1"/>
    <property type="molecule type" value="Genomic_DNA"/>
</dbReference>
<keyword evidence="7 9" id="KW-0139">CF(1)</keyword>
<evidence type="ECO:0000256" key="5">
    <source>
        <dbReference type="ARBA" id="ARBA00023065"/>
    </source>
</evidence>
<dbReference type="HAMAP" id="MF_00530">
    <property type="entry name" value="ATP_synth_epsil_bac"/>
    <property type="match status" value="1"/>
</dbReference>
<dbReference type="CDD" id="cd12152">
    <property type="entry name" value="F1-ATPase_delta"/>
    <property type="match status" value="1"/>
</dbReference>
<comment type="function">
    <text evidence="1 9">Produces ATP from ADP in the presence of a proton gradient across the membrane.</text>
</comment>
<keyword evidence="9" id="KW-0375">Hydrogen ion transport</keyword>
<organism evidence="12 13">
    <name type="scientific">Acidobacterium capsulatum (strain ATCC 51196 / DSM 11244 / BCRC 80197 / JCM 7670 / NBRC 15755 / NCIMB 13165 / 161)</name>
    <dbReference type="NCBI Taxonomy" id="240015"/>
    <lineage>
        <taxon>Bacteria</taxon>
        <taxon>Pseudomonadati</taxon>
        <taxon>Acidobacteriota</taxon>
        <taxon>Terriglobia</taxon>
        <taxon>Terriglobales</taxon>
        <taxon>Acidobacteriaceae</taxon>
        <taxon>Acidobacterium</taxon>
    </lineage>
</organism>
<dbReference type="STRING" id="240015.ACP_1027"/>
<keyword evidence="5 9" id="KW-0406">Ion transport</keyword>
<dbReference type="GO" id="GO:0046933">
    <property type="term" value="F:proton-transporting ATP synthase activity, rotational mechanism"/>
    <property type="evidence" value="ECO:0007669"/>
    <property type="project" value="UniProtKB-UniRule"/>
</dbReference>
<evidence type="ECO:0000256" key="3">
    <source>
        <dbReference type="ARBA" id="ARBA00005712"/>
    </source>
</evidence>
<dbReference type="GO" id="GO:0012505">
    <property type="term" value="C:endomembrane system"/>
    <property type="evidence" value="ECO:0007669"/>
    <property type="project" value="UniProtKB-SubCell"/>
</dbReference>
<keyword evidence="6 9" id="KW-0472">Membrane</keyword>
<dbReference type="AlphaFoldDB" id="C1F3N5"/>
<keyword evidence="4 9" id="KW-0813">Transport</keyword>
<dbReference type="GO" id="GO:0016787">
    <property type="term" value="F:hydrolase activity"/>
    <property type="evidence" value="ECO:0007669"/>
    <property type="project" value="UniProtKB-KW"/>
</dbReference>
<evidence type="ECO:0000259" key="11">
    <source>
        <dbReference type="Pfam" id="PF02823"/>
    </source>
</evidence>
<dbReference type="RefSeq" id="WP_015896186.1">
    <property type="nucleotide sequence ID" value="NC_012483.1"/>
</dbReference>
<dbReference type="Proteomes" id="UP000002207">
    <property type="component" value="Chromosome"/>
</dbReference>
<evidence type="ECO:0000256" key="10">
    <source>
        <dbReference type="RuleBase" id="RU003656"/>
    </source>
</evidence>
<dbReference type="SUPFAM" id="SSF51344">
    <property type="entry name" value="Epsilon subunit of F1F0-ATP synthase N-terminal domain"/>
    <property type="match status" value="1"/>
</dbReference>
<accession>C1F3N5</accession>